<feature type="region of interest" description="Disordered" evidence="1">
    <location>
        <begin position="273"/>
        <end position="292"/>
    </location>
</feature>
<reference evidence="2" key="1">
    <citation type="submission" date="2021-10" db="EMBL/GenBank/DDBJ databases">
        <title>Tropical sea cucumber genome reveals ecological adaptation and Cuvierian tubules defense mechanism.</title>
        <authorList>
            <person name="Chen T."/>
        </authorList>
    </citation>
    <scope>NUCLEOTIDE SEQUENCE</scope>
    <source>
        <strain evidence="2">Nanhai2018</strain>
        <tissue evidence="2">Muscle</tissue>
    </source>
</reference>
<feature type="compositionally biased region" description="Low complexity" evidence="1">
    <location>
        <begin position="350"/>
        <end position="366"/>
    </location>
</feature>
<gene>
    <name evidence="2" type="ORF">HOLleu_22433</name>
</gene>
<dbReference type="PANTHER" id="PTHR31198">
    <property type="entry name" value="COILED-COIL DOMAIN-CONTAINING PROTEIN 84"/>
    <property type="match status" value="1"/>
</dbReference>
<dbReference type="AlphaFoldDB" id="A0A9Q1BYK6"/>
<dbReference type="Proteomes" id="UP001152320">
    <property type="component" value="Chromosome 10"/>
</dbReference>
<feature type="region of interest" description="Disordered" evidence="1">
    <location>
        <begin position="392"/>
        <end position="432"/>
    </location>
</feature>
<evidence type="ECO:0000313" key="2">
    <source>
        <dbReference type="EMBL" id="KAJ8035267.1"/>
    </source>
</evidence>
<organism evidence="2 3">
    <name type="scientific">Holothuria leucospilota</name>
    <name type="common">Black long sea cucumber</name>
    <name type="synonym">Mertensiothuria leucospilota</name>
    <dbReference type="NCBI Taxonomy" id="206669"/>
    <lineage>
        <taxon>Eukaryota</taxon>
        <taxon>Metazoa</taxon>
        <taxon>Echinodermata</taxon>
        <taxon>Eleutherozoa</taxon>
        <taxon>Echinozoa</taxon>
        <taxon>Holothuroidea</taxon>
        <taxon>Aspidochirotacea</taxon>
        <taxon>Aspidochirotida</taxon>
        <taxon>Holothuriidae</taxon>
        <taxon>Holothuria</taxon>
    </lineage>
</organism>
<name>A0A9Q1BYK6_HOLLE</name>
<feature type="region of interest" description="Disordered" evidence="1">
    <location>
        <begin position="322"/>
        <end position="369"/>
    </location>
</feature>
<evidence type="ECO:0000313" key="3">
    <source>
        <dbReference type="Proteomes" id="UP001152320"/>
    </source>
</evidence>
<sequence length="507" mass="57409">MEELISVSHLLKVETMADDYYCEICRRSDSRGAKHVYTQKHKEKIKIVLRKFEDKMVHANDCISKGPIISMPEPSDQSDKFWCPFCSAEVYKHKKEGRLTTRFRNWAEHLCSLDHHKSVHNFFWKNKLDMKKRDKYKLSQGKLDEFKDVFEKAVDRYHEKTQQAVRVEASWIRTLEMKRVASHEQFKVKTEVIDRSGRSDLSEKYCRSTVLGSGPFIVETIMQILSSESGPQTSKVDSGMVCLNATGKYKNGQTAIQGEITAELGACRVDPTRDPPSKVMQRNRHEPSINPPVDDQIYPSLPPMHPSNQIQGVMAEGMQHALSSISSSGGPWELSPGPSSSTMERDPLISSFSHPHGPSSSSSAGTSRKEVITVVKSSGGLTVISRKKSGLKGNIHTGAVPPWMRDDDEDDDDDSERGAEEGSSLVIGPTEDDFKKHLEKERKRKLNPKRVGANFDHSAETSEDWLPSFGRVWNHGPRWRSRYLDKIACIVLYFILIERLETMLCAE</sequence>
<keyword evidence="3" id="KW-1185">Reference proteome</keyword>
<comment type="caution">
    <text evidence="2">The sequence shown here is derived from an EMBL/GenBank/DDBJ whole genome shotgun (WGS) entry which is preliminary data.</text>
</comment>
<dbReference type="OrthoDB" id="1892805at2759"/>
<dbReference type="InterPro" id="IPR028015">
    <property type="entry name" value="CCDC84-like"/>
</dbReference>
<accession>A0A9Q1BYK6</accession>
<dbReference type="EMBL" id="JAIZAY010000010">
    <property type="protein sequence ID" value="KAJ8035267.1"/>
    <property type="molecule type" value="Genomic_DNA"/>
</dbReference>
<dbReference type="PANTHER" id="PTHR31198:SF1">
    <property type="entry name" value="CENTROSOMAL AT-AC SPLICING FACTOR"/>
    <property type="match status" value="1"/>
</dbReference>
<dbReference type="Pfam" id="PF14968">
    <property type="entry name" value="CCDC84"/>
    <property type="match status" value="1"/>
</dbReference>
<protein>
    <submittedName>
        <fullName evidence="2">Coiled-coil domain-containing protein 84</fullName>
    </submittedName>
</protein>
<feature type="compositionally biased region" description="Acidic residues" evidence="1">
    <location>
        <begin position="406"/>
        <end position="415"/>
    </location>
</feature>
<proteinExistence type="predicted"/>
<evidence type="ECO:0000256" key="1">
    <source>
        <dbReference type="SAM" id="MobiDB-lite"/>
    </source>
</evidence>